<name>A0A951QBT0_9CYAN</name>
<accession>A0A951QBT0</accession>
<comment type="caution">
    <text evidence="1">The sequence shown here is derived from an EMBL/GenBank/DDBJ whole genome shotgun (WGS) entry which is preliminary data.</text>
</comment>
<evidence type="ECO:0000313" key="1">
    <source>
        <dbReference type="EMBL" id="MBW4659893.1"/>
    </source>
</evidence>
<reference evidence="1" key="1">
    <citation type="submission" date="2021-05" db="EMBL/GenBank/DDBJ databases">
        <authorList>
            <person name="Pietrasiak N."/>
            <person name="Ward R."/>
            <person name="Stajich J.E."/>
            <person name="Kurbessoian T."/>
        </authorList>
    </citation>
    <scope>NUCLEOTIDE SEQUENCE</scope>
    <source>
        <strain evidence="1">UHER 2000/2452</strain>
    </source>
</reference>
<reference evidence="1" key="2">
    <citation type="journal article" date="2022" name="Microbiol. Resour. Announc.">
        <title>Metagenome Sequencing to Explore Phylogenomics of Terrestrial Cyanobacteria.</title>
        <authorList>
            <person name="Ward R.D."/>
            <person name="Stajich J.E."/>
            <person name="Johansen J.R."/>
            <person name="Huntemann M."/>
            <person name="Clum A."/>
            <person name="Foster B."/>
            <person name="Foster B."/>
            <person name="Roux S."/>
            <person name="Palaniappan K."/>
            <person name="Varghese N."/>
            <person name="Mukherjee S."/>
            <person name="Reddy T.B.K."/>
            <person name="Daum C."/>
            <person name="Copeland A."/>
            <person name="Chen I.A."/>
            <person name="Ivanova N.N."/>
            <person name="Kyrpides N.C."/>
            <person name="Shapiro N."/>
            <person name="Eloe-Fadrosh E.A."/>
            <person name="Pietrasiak N."/>
        </authorList>
    </citation>
    <scope>NUCLEOTIDE SEQUENCE</scope>
    <source>
        <strain evidence="1">UHER 2000/2452</strain>
    </source>
</reference>
<evidence type="ECO:0000313" key="2">
    <source>
        <dbReference type="Proteomes" id="UP000757435"/>
    </source>
</evidence>
<gene>
    <name evidence="1" type="ORF">KME15_14550</name>
</gene>
<proteinExistence type="predicted"/>
<dbReference type="Proteomes" id="UP000757435">
    <property type="component" value="Unassembled WGS sequence"/>
</dbReference>
<dbReference type="AlphaFoldDB" id="A0A951QBT0"/>
<protein>
    <recommendedName>
        <fullName evidence="3">SPOR domain-containing protein</fullName>
    </recommendedName>
</protein>
<sequence>MIYRDSLSPWCVIQHLPKLQYALIARFRKRNDAEDYVKVLRRMNPALTYEIVFDGGDRLC</sequence>
<dbReference type="EMBL" id="JAHHHD010000015">
    <property type="protein sequence ID" value="MBW4659893.1"/>
    <property type="molecule type" value="Genomic_DNA"/>
</dbReference>
<evidence type="ECO:0008006" key="3">
    <source>
        <dbReference type="Google" id="ProtNLM"/>
    </source>
</evidence>
<organism evidence="1 2">
    <name type="scientific">Drouetiella hepatica Uher 2000/2452</name>
    <dbReference type="NCBI Taxonomy" id="904376"/>
    <lineage>
        <taxon>Bacteria</taxon>
        <taxon>Bacillati</taxon>
        <taxon>Cyanobacteriota</taxon>
        <taxon>Cyanophyceae</taxon>
        <taxon>Oculatellales</taxon>
        <taxon>Oculatellaceae</taxon>
        <taxon>Drouetiella</taxon>
    </lineage>
</organism>